<feature type="transmembrane region" description="Helical" evidence="2">
    <location>
        <begin position="257"/>
        <end position="277"/>
    </location>
</feature>
<feature type="compositionally biased region" description="Low complexity" evidence="1">
    <location>
        <begin position="181"/>
        <end position="191"/>
    </location>
</feature>
<proteinExistence type="predicted"/>
<name>A0A290Z4G0_9PSEU</name>
<gene>
    <name evidence="4" type="ORF">CNX65_11675</name>
</gene>
<evidence type="ECO:0000256" key="3">
    <source>
        <dbReference type="SAM" id="SignalP"/>
    </source>
</evidence>
<dbReference type="KEGG" id="apre:CNX65_11675"/>
<keyword evidence="3" id="KW-0732">Signal</keyword>
<reference evidence="4" key="1">
    <citation type="submission" date="2017-09" db="EMBL/GenBank/DDBJ databases">
        <title>Complete Genome Sequence of ansamitocin-producing Bacterium Actinosynnema pretiosum X47.</title>
        <authorList>
            <person name="Cao G."/>
            <person name="Zong G."/>
            <person name="Zhong C."/>
            <person name="Fu J."/>
        </authorList>
    </citation>
    <scope>NUCLEOTIDE SEQUENCE [LARGE SCALE GENOMIC DNA]</scope>
    <source>
        <strain evidence="4">X47</strain>
    </source>
</reference>
<protein>
    <submittedName>
        <fullName evidence="4">Uncharacterized protein</fullName>
    </submittedName>
</protein>
<dbReference type="AlphaFoldDB" id="A0A290Z4G0"/>
<evidence type="ECO:0000313" key="5">
    <source>
        <dbReference type="Proteomes" id="UP000218505"/>
    </source>
</evidence>
<keyword evidence="5" id="KW-1185">Reference proteome</keyword>
<evidence type="ECO:0000256" key="2">
    <source>
        <dbReference type="SAM" id="Phobius"/>
    </source>
</evidence>
<dbReference type="PRINTS" id="PR01217">
    <property type="entry name" value="PRICHEXTENSN"/>
</dbReference>
<evidence type="ECO:0000313" key="4">
    <source>
        <dbReference type="EMBL" id="ATE53872.1"/>
    </source>
</evidence>
<dbReference type="RefSeq" id="WP_096492804.1">
    <property type="nucleotide sequence ID" value="NZ_CP023445.1"/>
</dbReference>
<feature type="region of interest" description="Disordered" evidence="1">
    <location>
        <begin position="134"/>
        <end position="256"/>
    </location>
</feature>
<feature type="compositionally biased region" description="Low complexity" evidence="1">
    <location>
        <begin position="244"/>
        <end position="253"/>
    </location>
</feature>
<dbReference type="EMBL" id="CP023445">
    <property type="protein sequence ID" value="ATE53872.1"/>
    <property type="molecule type" value="Genomic_DNA"/>
</dbReference>
<keyword evidence="2" id="KW-0812">Transmembrane</keyword>
<feature type="chain" id="PRO_5012945471" evidence="3">
    <location>
        <begin position="36"/>
        <end position="283"/>
    </location>
</feature>
<feature type="compositionally biased region" description="Pro residues" evidence="1">
    <location>
        <begin position="145"/>
        <end position="180"/>
    </location>
</feature>
<dbReference type="Proteomes" id="UP000218505">
    <property type="component" value="Chromosome"/>
</dbReference>
<feature type="compositionally biased region" description="Low complexity" evidence="1">
    <location>
        <begin position="202"/>
        <end position="236"/>
    </location>
</feature>
<feature type="signal peptide" evidence="3">
    <location>
        <begin position="1"/>
        <end position="35"/>
    </location>
</feature>
<sequence>MTGAAARRSTRRPGACLATALALLWTALVPAPASAAACDGVTVVVDFGALGGVRTGCAPGDPASGIAALNSAGFPHAYVPRQPGLVCQISALPSPCNGAPASAYWSYWHAPAGGSWTYSSSGAGSYDPAPGSVEGWSFGAGNPPALAPPAPPAPQPQPQPQPQQPAPPQPQLPQPAPPAAQPGSQGTTQAAPPAPDTPAPGAPTSDSSAPATAGSATPSGSAAPSEGSTPPATSPTDAPPTPIPAAQATDAPTGGAAAWPVGVLLIAALAGLGAWTARRRAAA</sequence>
<keyword evidence="2" id="KW-0472">Membrane</keyword>
<keyword evidence="2" id="KW-1133">Transmembrane helix</keyword>
<organism evidence="4 5">
    <name type="scientific">Actinosynnema pretiosum</name>
    <dbReference type="NCBI Taxonomy" id="42197"/>
    <lineage>
        <taxon>Bacteria</taxon>
        <taxon>Bacillati</taxon>
        <taxon>Actinomycetota</taxon>
        <taxon>Actinomycetes</taxon>
        <taxon>Pseudonocardiales</taxon>
        <taxon>Pseudonocardiaceae</taxon>
        <taxon>Actinosynnema</taxon>
    </lineage>
</organism>
<feature type="compositionally biased region" description="Pro residues" evidence="1">
    <location>
        <begin position="192"/>
        <end position="201"/>
    </location>
</feature>
<accession>A0A290Z4G0</accession>
<evidence type="ECO:0000256" key="1">
    <source>
        <dbReference type="SAM" id="MobiDB-lite"/>
    </source>
</evidence>